<feature type="non-terminal residue" evidence="5">
    <location>
        <position position="286"/>
    </location>
</feature>
<name>A0ABM0GSI6_SACKO</name>
<dbReference type="PANTHER" id="PTHR47526:SF3">
    <property type="entry name" value="PHD-TYPE DOMAIN-CONTAINING PROTEIN"/>
    <property type="match status" value="1"/>
</dbReference>
<evidence type="ECO:0000313" key="4">
    <source>
        <dbReference type="Proteomes" id="UP000694865"/>
    </source>
</evidence>
<gene>
    <name evidence="5" type="primary">LOC100370465</name>
</gene>
<feature type="region of interest" description="Disordered" evidence="2">
    <location>
        <begin position="247"/>
        <end position="269"/>
    </location>
</feature>
<protein>
    <submittedName>
        <fullName evidence="5">Uncharacterized protein LOC100370465</fullName>
    </submittedName>
</protein>
<evidence type="ECO:0000259" key="3">
    <source>
        <dbReference type="PROSITE" id="PS50966"/>
    </source>
</evidence>
<proteinExistence type="predicted"/>
<keyword evidence="1" id="KW-0862">Zinc</keyword>
<dbReference type="InterPro" id="IPR003034">
    <property type="entry name" value="SAP_dom"/>
</dbReference>
<keyword evidence="1" id="KW-0863">Zinc-finger</keyword>
<keyword evidence="1" id="KW-0479">Metal-binding</keyword>
<organism evidence="4 5">
    <name type="scientific">Saccoglossus kowalevskii</name>
    <name type="common">Acorn worm</name>
    <dbReference type="NCBI Taxonomy" id="10224"/>
    <lineage>
        <taxon>Eukaryota</taxon>
        <taxon>Metazoa</taxon>
        <taxon>Hemichordata</taxon>
        <taxon>Enteropneusta</taxon>
        <taxon>Harrimaniidae</taxon>
        <taxon>Saccoglossus</taxon>
    </lineage>
</organism>
<evidence type="ECO:0000256" key="2">
    <source>
        <dbReference type="SAM" id="MobiDB-lite"/>
    </source>
</evidence>
<dbReference type="InterPro" id="IPR007527">
    <property type="entry name" value="Znf_SWIM"/>
</dbReference>
<dbReference type="PANTHER" id="PTHR47526">
    <property type="entry name" value="ATP-DEPENDENT DNA HELICASE"/>
    <property type="match status" value="1"/>
</dbReference>
<dbReference type="PROSITE" id="PS50966">
    <property type="entry name" value="ZF_SWIM"/>
    <property type="match status" value="1"/>
</dbReference>
<keyword evidence="4" id="KW-1185">Reference proteome</keyword>
<sequence length="286" mass="32601">MAPPAENVERLICMAVFCDFSRLRVPDLKKYLTDRRIPCAGKKKNELVELAQKASGIYDVIEDCDHDESERKRRRVLNDDGTVAVDLNGKQVVWTRTLHCLPKVALGDVFAYLIKNCEWTPERLTKYKHDDGYLMFKDNHVEDVLLGKVSGHIDHVYVKAEVKPEQRQTAQRYATWLLLSSDAEVMSAGCGCVAADDGSCKHTAALLFAVAEYVDRQTDRGTAVSTDETCVWTKPRKTSIPVKVEDLDYRRDKTTPRKPGPQPKNYRPLRTVNNTDILRIQEHLKR</sequence>
<feature type="domain" description="SWIM-type" evidence="3">
    <location>
        <begin position="175"/>
        <end position="211"/>
    </location>
</feature>
<dbReference type="GeneID" id="100370465"/>
<dbReference type="Proteomes" id="UP000694865">
    <property type="component" value="Unplaced"/>
</dbReference>
<evidence type="ECO:0000256" key="1">
    <source>
        <dbReference type="PROSITE-ProRule" id="PRU00325"/>
    </source>
</evidence>
<dbReference type="RefSeq" id="XP_002736424.1">
    <property type="nucleotide sequence ID" value="XM_002736378.1"/>
</dbReference>
<reference evidence="5" key="1">
    <citation type="submission" date="2025-08" db="UniProtKB">
        <authorList>
            <consortium name="RefSeq"/>
        </authorList>
    </citation>
    <scope>IDENTIFICATION</scope>
    <source>
        <tissue evidence="5">Testes</tissue>
    </source>
</reference>
<evidence type="ECO:0000313" key="5">
    <source>
        <dbReference type="RefSeq" id="XP_002736424.1"/>
    </source>
</evidence>
<dbReference type="Pfam" id="PF02037">
    <property type="entry name" value="SAP"/>
    <property type="match status" value="1"/>
</dbReference>
<accession>A0ABM0GSI6</accession>